<evidence type="ECO:0000256" key="13">
    <source>
        <dbReference type="ARBA" id="ARBA00023010"/>
    </source>
</evidence>
<feature type="domain" description="Helicase C-terminal" evidence="19">
    <location>
        <begin position="453"/>
        <end position="650"/>
    </location>
</feature>
<protein>
    <recommendedName>
        <fullName evidence="15 16">Protein translocase subunit SecA</fullName>
        <ecNumber evidence="15">7.4.2.8</ecNumber>
    </recommendedName>
</protein>
<dbReference type="GO" id="GO:0005524">
    <property type="term" value="F:ATP binding"/>
    <property type="evidence" value="ECO:0007669"/>
    <property type="project" value="UniProtKB-UniRule"/>
</dbReference>
<keyword evidence="11 15" id="KW-0653">Protein transport</keyword>
<dbReference type="GO" id="GO:0043952">
    <property type="term" value="P:protein transport by the Sec complex"/>
    <property type="evidence" value="ECO:0007669"/>
    <property type="project" value="UniProtKB-ARBA"/>
</dbReference>
<dbReference type="InterPro" id="IPR011116">
    <property type="entry name" value="SecA_Wing/Scaffold"/>
</dbReference>
<dbReference type="PRINTS" id="PR00906">
    <property type="entry name" value="SECA"/>
</dbReference>
<dbReference type="Pfam" id="PF21090">
    <property type="entry name" value="P-loop_SecA"/>
    <property type="match status" value="1"/>
</dbReference>
<dbReference type="Pfam" id="PF02810">
    <property type="entry name" value="SEC-C"/>
    <property type="match status" value="1"/>
</dbReference>
<dbReference type="InterPro" id="IPR000185">
    <property type="entry name" value="SecA"/>
</dbReference>
<feature type="compositionally biased region" description="Basic and acidic residues" evidence="17">
    <location>
        <begin position="854"/>
        <end position="872"/>
    </location>
</feature>
<keyword evidence="10 15" id="KW-0067">ATP-binding</keyword>
<dbReference type="InterPro" id="IPR011130">
    <property type="entry name" value="SecA_preprotein_X-link_dom"/>
</dbReference>
<evidence type="ECO:0000256" key="16">
    <source>
        <dbReference type="RuleBase" id="RU003874"/>
    </source>
</evidence>
<evidence type="ECO:0000256" key="8">
    <source>
        <dbReference type="ARBA" id="ARBA00022741"/>
    </source>
</evidence>
<comment type="subunit">
    <text evidence="15">Monomer and homodimer. Part of the essential Sec protein translocation apparatus which comprises SecA, SecYEG and auxiliary proteins SecDF-YajC and YidC.</text>
</comment>
<keyword evidence="4 15" id="KW-1003">Cell membrane</keyword>
<keyword evidence="14 15" id="KW-0472">Membrane</keyword>
<keyword evidence="9" id="KW-0862">Zinc</keyword>
<gene>
    <name evidence="15 21" type="primary">secA</name>
    <name evidence="21" type="ORF">E3W66_00225</name>
</gene>
<keyword evidence="7" id="KW-0479">Metal-binding</keyword>
<feature type="region of interest" description="Disordered" evidence="17">
    <location>
        <begin position="854"/>
        <end position="916"/>
    </location>
</feature>
<sequence>MNLLRKIFGNKNDRELRRMRKTVAQVNSHADHFAALDDAALRATTDQLKQRLAAGESLDALLPEAFAAVREASTRVLGLRHFDVQLIGALVLHEGKIAEMRTGEGKTLVATAAVYLNALSGEGVHVVTVNDYLARRDASWMAPLYAALGLSVGVIQSYRGAGSANSFLFDPAIGEMEPCGRRDAYAADITYGTNNEFGFDYLRDNMALRLEEKSQRQLAFAVVDEVDSILIDEARTPLIISGAAKDSSALYKRMNAQVQLLTRVELNEEGEPLNDGHFVVDEKLRQIELTEEGHEKIESILISDGLLGEDESLYQAANLNLLHHVLAALKAHHLFQRDVEYIVQGGDAVLIDEHTGRTMPGRRLSEGLHQAIEAKEGLEIQQESQTMASTTFQNFFRLYGKLAGMTGTADTEAYEFHQIYGLQVVVIPTNVPVARVDQNDLIYLTQDEKYQAVIEEIVELTAKGAPVLVGTASVDSSERLSKALDAAKIKHNVLNAKQHEREAGIIVEAGRPGAVTIATNMAGRGTDIVLGGNVEAEIKALDNPSEELVAELRAEWKLRQQQVLEAGGLHIIGTERHESRRIDNQLRGRAGRQGDPGYSRFYLSLEDPLMRLFASDRIKNMMRAMGMEQGEAIEHRMVTNAIVKAQRKVEGRNFDIRKHLLEYDDVANDQRQVIYQQRNDLLENGDISEIISSVRADVIDRCISFYVPPQSLEEQWDIDALERTLELEFGLRAPVAQWLEEDQRFDEEALRERLKQLAESDYQARYAAYGEQIKEIERQVMLQVLDNLWKEHLSNMDQLRQGIGLRAYAQKNPKQEYKRESFQLFEQLLDNIKYETIKFLSQLKIAGADELERMQQQRREQAEQANFQHDESSALAEPAPAAPSPQPATRQGPKVGRNDPCPCGSGKKYKQCHGRI</sequence>
<dbReference type="GO" id="GO:0065002">
    <property type="term" value="P:intracellular protein transmembrane transport"/>
    <property type="evidence" value="ECO:0007669"/>
    <property type="project" value="UniProtKB-UniRule"/>
</dbReference>
<dbReference type="SUPFAM" id="SSF81767">
    <property type="entry name" value="Pre-protein crosslinking domain of SecA"/>
    <property type="match status" value="1"/>
</dbReference>
<evidence type="ECO:0000313" key="21">
    <source>
        <dbReference type="EMBL" id="TFH68424.1"/>
    </source>
</evidence>
<dbReference type="PANTHER" id="PTHR30612:SF0">
    <property type="entry name" value="CHLOROPLAST PROTEIN-TRANSPORTING ATPASE"/>
    <property type="match status" value="1"/>
</dbReference>
<keyword evidence="6" id="KW-0997">Cell inner membrane</keyword>
<dbReference type="InterPro" id="IPR014001">
    <property type="entry name" value="Helicase_ATP-bd"/>
</dbReference>
<feature type="binding site" evidence="15">
    <location>
        <position position="527"/>
    </location>
    <ligand>
        <name>ATP</name>
        <dbReference type="ChEBI" id="CHEBI:30616"/>
    </ligand>
</feature>
<comment type="subcellular location">
    <subcellularLocation>
        <location evidence="15">Cell membrane</location>
        <topology evidence="15">Peripheral membrane protein</topology>
        <orientation evidence="15">Cytoplasmic side</orientation>
    </subcellularLocation>
    <subcellularLocation>
        <location evidence="15">Cytoplasm</location>
    </subcellularLocation>
    <text evidence="15">Distribution is 50-50.</text>
</comment>
<keyword evidence="5 15" id="KW-0963">Cytoplasm</keyword>
<comment type="caution">
    <text evidence="21">The sequence shown here is derived from an EMBL/GenBank/DDBJ whole genome shotgun (WGS) entry which is preliminary data.</text>
</comment>
<dbReference type="Pfam" id="PF07517">
    <property type="entry name" value="SecA_DEAD"/>
    <property type="match status" value="1"/>
</dbReference>
<keyword evidence="3 15" id="KW-0813">Transport</keyword>
<dbReference type="SUPFAM" id="SSF52540">
    <property type="entry name" value="P-loop containing nucleoside triphosphate hydrolases"/>
    <property type="match status" value="2"/>
</dbReference>
<organism evidence="21 22">
    <name type="scientific">Gammaproteobacteria bacterium LSUCC0057</name>
    <dbReference type="NCBI Taxonomy" id="2559237"/>
    <lineage>
        <taxon>Bacteria</taxon>
        <taxon>Pseudomonadati</taxon>
        <taxon>Pseudomonadota</taxon>
        <taxon>Gammaproteobacteria</taxon>
        <taxon>Cellvibrionales</taxon>
        <taxon>Porticoccaceae</taxon>
        <taxon>SAR92 clade</taxon>
    </lineage>
</organism>
<comment type="catalytic activity">
    <reaction evidence="15">
        <text>ATP + H2O + cellular proteinSide 1 = ADP + phosphate + cellular proteinSide 2.</text>
        <dbReference type="EC" id="7.4.2.8"/>
    </reaction>
</comment>
<proteinExistence type="inferred from homology"/>
<feature type="compositionally biased region" description="Basic residues" evidence="17">
    <location>
        <begin position="907"/>
        <end position="916"/>
    </location>
</feature>
<evidence type="ECO:0000259" key="18">
    <source>
        <dbReference type="PROSITE" id="PS51192"/>
    </source>
</evidence>
<dbReference type="GO" id="GO:0005886">
    <property type="term" value="C:plasma membrane"/>
    <property type="evidence" value="ECO:0007669"/>
    <property type="project" value="UniProtKB-SubCell"/>
</dbReference>
<keyword evidence="13 15" id="KW-0811">Translocation</keyword>
<dbReference type="InterPro" id="IPR011115">
    <property type="entry name" value="SecA_DEAD"/>
</dbReference>
<dbReference type="GO" id="GO:0005829">
    <property type="term" value="C:cytosol"/>
    <property type="evidence" value="ECO:0007669"/>
    <property type="project" value="TreeGrafter"/>
</dbReference>
<dbReference type="Pfam" id="PF01043">
    <property type="entry name" value="SecA_PP_bind"/>
    <property type="match status" value="1"/>
</dbReference>
<dbReference type="Gene3D" id="3.40.50.300">
    <property type="entry name" value="P-loop containing nucleotide triphosphate hydrolases"/>
    <property type="match status" value="2"/>
</dbReference>
<dbReference type="GO" id="GO:0017038">
    <property type="term" value="P:protein import"/>
    <property type="evidence" value="ECO:0007669"/>
    <property type="project" value="InterPro"/>
</dbReference>
<dbReference type="InterPro" id="IPR027417">
    <property type="entry name" value="P-loop_NTPase"/>
</dbReference>
<dbReference type="FunFam" id="1.10.3060.10:FF:000003">
    <property type="entry name" value="Protein translocase subunit SecA"/>
    <property type="match status" value="1"/>
</dbReference>
<dbReference type="GO" id="GO:0006605">
    <property type="term" value="P:protein targeting"/>
    <property type="evidence" value="ECO:0007669"/>
    <property type="project" value="UniProtKB-UniRule"/>
</dbReference>
<feature type="domain" description="SecA family profile" evidence="20">
    <location>
        <begin position="1"/>
        <end position="634"/>
    </location>
</feature>
<dbReference type="InterPro" id="IPR004027">
    <property type="entry name" value="SEC_C_motif"/>
</dbReference>
<dbReference type="InterPro" id="IPR036266">
    <property type="entry name" value="SecA_Wing/Scaffold_sf"/>
</dbReference>
<dbReference type="GO" id="GO:0008564">
    <property type="term" value="F:protein-exporting ATPase activity"/>
    <property type="evidence" value="ECO:0007669"/>
    <property type="project" value="UniProtKB-EC"/>
</dbReference>
<evidence type="ECO:0000256" key="12">
    <source>
        <dbReference type="ARBA" id="ARBA00022967"/>
    </source>
</evidence>
<evidence type="ECO:0000256" key="11">
    <source>
        <dbReference type="ARBA" id="ARBA00022927"/>
    </source>
</evidence>
<comment type="cofactor">
    <cofactor evidence="1">
        <name>Zn(2+)</name>
        <dbReference type="ChEBI" id="CHEBI:29105"/>
    </cofactor>
</comment>
<dbReference type="NCBIfam" id="TIGR00963">
    <property type="entry name" value="secA"/>
    <property type="match status" value="1"/>
</dbReference>
<dbReference type="HAMAP" id="MF_01382">
    <property type="entry name" value="SecA"/>
    <property type="match status" value="1"/>
</dbReference>
<dbReference type="PANTHER" id="PTHR30612">
    <property type="entry name" value="SECA INNER MEMBRANE COMPONENT OF SEC PROTEIN SECRETION SYSTEM"/>
    <property type="match status" value="1"/>
</dbReference>
<keyword evidence="12 15" id="KW-1278">Translocase</keyword>
<dbReference type="PROSITE" id="PS51196">
    <property type="entry name" value="SECA_MOTOR_DEAD"/>
    <property type="match status" value="1"/>
</dbReference>
<evidence type="ECO:0000256" key="9">
    <source>
        <dbReference type="ARBA" id="ARBA00022833"/>
    </source>
</evidence>
<dbReference type="PROSITE" id="PS51194">
    <property type="entry name" value="HELICASE_CTER"/>
    <property type="match status" value="1"/>
</dbReference>
<dbReference type="SMART" id="SM00958">
    <property type="entry name" value="SecA_PP_bind"/>
    <property type="match status" value="1"/>
</dbReference>
<dbReference type="GO" id="GO:0031522">
    <property type="term" value="C:cell envelope Sec protein transport complex"/>
    <property type="evidence" value="ECO:0007669"/>
    <property type="project" value="TreeGrafter"/>
</dbReference>
<dbReference type="FunFam" id="3.90.1440.10:FF:000001">
    <property type="entry name" value="Preprotein translocase subunit SecA"/>
    <property type="match status" value="1"/>
</dbReference>
<dbReference type="SMART" id="SM00957">
    <property type="entry name" value="SecA_DEAD"/>
    <property type="match status" value="1"/>
</dbReference>
<evidence type="ECO:0000256" key="5">
    <source>
        <dbReference type="ARBA" id="ARBA00022490"/>
    </source>
</evidence>
<reference evidence="21 22" key="1">
    <citation type="submission" date="2019-03" db="EMBL/GenBank/DDBJ databases">
        <title>Draft genome of Gammaproteobacteria bacterium LSUCC0057, a member of the SAR92 clade.</title>
        <authorList>
            <person name="Lanclos V.C."/>
            <person name="Doiron C."/>
            <person name="Henson M.W."/>
            <person name="Thrash J.C."/>
        </authorList>
    </citation>
    <scope>NUCLEOTIDE SEQUENCE [LARGE SCALE GENOMIC DNA]</scope>
    <source>
        <strain evidence="21 22">LSUCC0057</strain>
    </source>
</reference>
<dbReference type="InterPro" id="IPR001650">
    <property type="entry name" value="Helicase_C-like"/>
</dbReference>
<dbReference type="CDD" id="cd17928">
    <property type="entry name" value="DEXDc_SecA"/>
    <property type="match status" value="1"/>
</dbReference>
<feature type="binding site" evidence="15">
    <location>
        <position position="85"/>
    </location>
    <ligand>
        <name>ATP</name>
        <dbReference type="ChEBI" id="CHEBI:30616"/>
    </ligand>
</feature>
<evidence type="ECO:0000256" key="15">
    <source>
        <dbReference type="HAMAP-Rule" id="MF_01382"/>
    </source>
</evidence>
<dbReference type="Gene3D" id="3.90.1440.10">
    <property type="entry name" value="SecA, preprotein cross-linking domain"/>
    <property type="match status" value="1"/>
</dbReference>
<evidence type="ECO:0000256" key="6">
    <source>
        <dbReference type="ARBA" id="ARBA00022519"/>
    </source>
</evidence>
<keyword evidence="22" id="KW-1185">Reference proteome</keyword>
<feature type="binding site" evidence="15">
    <location>
        <begin position="103"/>
        <end position="107"/>
    </location>
    <ligand>
        <name>ATP</name>
        <dbReference type="ChEBI" id="CHEBI:30616"/>
    </ligand>
</feature>
<evidence type="ECO:0000256" key="14">
    <source>
        <dbReference type="ARBA" id="ARBA00023136"/>
    </source>
</evidence>
<comment type="function">
    <text evidence="15">Part of the Sec protein translocase complex. Interacts with the SecYEG preprotein conducting channel. Has a central role in coupling the hydrolysis of ATP to the transfer of proteins into and across the cell membrane, serving both as a receptor for the preprotein-SecB complex and as an ATP-driven molecular motor driving the stepwise translocation of polypeptide chains across the membrane.</text>
</comment>
<dbReference type="CDD" id="cd18803">
    <property type="entry name" value="SF2_C_secA"/>
    <property type="match status" value="1"/>
</dbReference>
<evidence type="ECO:0000256" key="1">
    <source>
        <dbReference type="ARBA" id="ARBA00001947"/>
    </source>
</evidence>
<dbReference type="GO" id="GO:0046872">
    <property type="term" value="F:metal ion binding"/>
    <property type="evidence" value="ECO:0007669"/>
    <property type="project" value="UniProtKB-KW"/>
</dbReference>
<dbReference type="AlphaFoldDB" id="A0A4Y8UL04"/>
<dbReference type="EC" id="7.4.2.8" evidence="15"/>
<name>A0A4Y8UL04_9GAMM</name>
<dbReference type="NCBIfam" id="NF009538">
    <property type="entry name" value="PRK12904.1"/>
    <property type="match status" value="1"/>
</dbReference>
<dbReference type="InterPro" id="IPR014018">
    <property type="entry name" value="SecA_motor_DEAD"/>
</dbReference>
<dbReference type="Proteomes" id="UP000298133">
    <property type="component" value="Unassembled WGS sequence"/>
</dbReference>
<evidence type="ECO:0000256" key="2">
    <source>
        <dbReference type="ARBA" id="ARBA00007650"/>
    </source>
</evidence>
<evidence type="ECO:0000256" key="3">
    <source>
        <dbReference type="ARBA" id="ARBA00022448"/>
    </source>
</evidence>
<evidence type="ECO:0000256" key="17">
    <source>
        <dbReference type="SAM" id="MobiDB-lite"/>
    </source>
</evidence>
<evidence type="ECO:0000259" key="20">
    <source>
        <dbReference type="PROSITE" id="PS51196"/>
    </source>
</evidence>
<dbReference type="SUPFAM" id="SSF81886">
    <property type="entry name" value="Helical scaffold and wing domains of SecA"/>
    <property type="match status" value="1"/>
</dbReference>
<dbReference type="OrthoDB" id="9805579at2"/>
<accession>A0A4Y8UL04</accession>
<dbReference type="InterPro" id="IPR036670">
    <property type="entry name" value="SecA_X-link_sf"/>
</dbReference>
<comment type="similarity">
    <text evidence="2 15 16">Belongs to the SecA family.</text>
</comment>
<dbReference type="FunFam" id="3.40.50.300:FF:000113">
    <property type="entry name" value="Preprotein translocase subunit SecA"/>
    <property type="match status" value="1"/>
</dbReference>
<dbReference type="Pfam" id="PF07516">
    <property type="entry name" value="SecA_SW"/>
    <property type="match status" value="1"/>
</dbReference>
<evidence type="ECO:0000256" key="7">
    <source>
        <dbReference type="ARBA" id="ARBA00022723"/>
    </source>
</evidence>
<dbReference type="Gene3D" id="1.10.3060.10">
    <property type="entry name" value="Helical scaffold and wing domains of SecA"/>
    <property type="match status" value="1"/>
</dbReference>
<feature type="domain" description="Helicase ATP-binding" evidence="18">
    <location>
        <begin position="87"/>
        <end position="262"/>
    </location>
</feature>
<evidence type="ECO:0000259" key="19">
    <source>
        <dbReference type="PROSITE" id="PS51194"/>
    </source>
</evidence>
<dbReference type="PROSITE" id="PS51192">
    <property type="entry name" value="HELICASE_ATP_BIND_1"/>
    <property type="match status" value="1"/>
</dbReference>
<dbReference type="EMBL" id="SPIA01000001">
    <property type="protein sequence ID" value="TFH68424.1"/>
    <property type="molecule type" value="Genomic_DNA"/>
</dbReference>
<evidence type="ECO:0000256" key="10">
    <source>
        <dbReference type="ARBA" id="ARBA00022840"/>
    </source>
</evidence>
<evidence type="ECO:0000256" key="4">
    <source>
        <dbReference type="ARBA" id="ARBA00022475"/>
    </source>
</evidence>
<dbReference type="InterPro" id="IPR044722">
    <property type="entry name" value="SecA_SF2_C"/>
</dbReference>
<evidence type="ECO:0000313" key="22">
    <source>
        <dbReference type="Proteomes" id="UP000298133"/>
    </source>
</evidence>
<keyword evidence="8 15" id="KW-0547">Nucleotide-binding</keyword>
<dbReference type="InterPro" id="IPR020937">
    <property type="entry name" value="SecA_CS"/>
</dbReference>
<dbReference type="PROSITE" id="PS01312">
    <property type="entry name" value="SECA"/>
    <property type="match status" value="1"/>
</dbReference>